<reference evidence="2" key="1">
    <citation type="journal article" date="2023" name="Insect Mol. Biol.">
        <title>Genome sequencing provides insights into the evolution of gene families encoding plant cell wall-degrading enzymes in longhorned beetles.</title>
        <authorList>
            <person name="Shin N.R."/>
            <person name="Okamura Y."/>
            <person name="Kirsch R."/>
            <person name="Pauchet Y."/>
        </authorList>
    </citation>
    <scope>NUCLEOTIDE SEQUENCE</scope>
    <source>
        <strain evidence="2">AMC_N1</strain>
    </source>
</reference>
<comment type="caution">
    <text evidence="2">The sequence shown here is derived from an EMBL/GenBank/DDBJ whole genome shotgun (WGS) entry which is preliminary data.</text>
</comment>
<evidence type="ECO:0000313" key="3">
    <source>
        <dbReference type="Proteomes" id="UP001162162"/>
    </source>
</evidence>
<keyword evidence="1" id="KW-0175">Coiled coil</keyword>
<feature type="non-terminal residue" evidence="2">
    <location>
        <position position="1"/>
    </location>
</feature>
<dbReference type="EMBL" id="JAPWTK010000074">
    <property type="protein sequence ID" value="KAJ8952045.1"/>
    <property type="molecule type" value="Genomic_DNA"/>
</dbReference>
<gene>
    <name evidence="2" type="ORF">NQ318_010955</name>
</gene>
<protein>
    <submittedName>
        <fullName evidence="2">Uncharacterized protein</fullName>
    </submittedName>
</protein>
<proteinExistence type="predicted"/>
<feature type="coiled-coil region" evidence="1">
    <location>
        <begin position="233"/>
        <end position="282"/>
    </location>
</feature>
<sequence>TEHSSLHQTVKSLLEENKRLSKDLNDLLEFQDKRVSTHEQDDLVENLKQQINALISEKDSTTKLWQNSIRTIDFLEDELKIFQAGTKGFIPRKDFIRIKHNYEEKISSLETSLNLTQKKLEDVIKNTSNELVVKNDEVDKSLQAQAGAFKIVKNLESEILNLQKRLQDTEKMKVKLEKMVKDKEDVVDNLKRENSECRAKVREAVEIVAAALNEKDAALFREKAAKDDAGKMNQELCAVMSEAEEKIKNEASKVKSEYNLKYEQLEKDLKATQDKVASKHLEIEKFSTKCMLLENEIEKIRRGNLNIDDSKTSKLLILEKKSRVHFPEAEKQNIQLTSERDSIRNDMEQMAGHYERTLKTKEIEKLTLQNKVKQLKLDLDESNVSLFRLTEKLEGVNSQIAQLEKTYQLQKQDQERSIRQSYSNEITAIHNSYGEKIKALESQVGSLMEINKKWTSETKFIIENLEGVITDLKTEVQKLKVENKALKEKLKECVNKIGQYKTFMQLISQDVNKISSMAIGSGDVT</sequence>
<dbReference type="GO" id="GO:0060271">
    <property type="term" value="P:cilium assembly"/>
    <property type="evidence" value="ECO:0007669"/>
    <property type="project" value="TreeGrafter"/>
</dbReference>
<feature type="coiled-coil region" evidence="1">
    <location>
        <begin position="358"/>
        <end position="413"/>
    </location>
</feature>
<dbReference type="GO" id="GO:0005814">
    <property type="term" value="C:centriole"/>
    <property type="evidence" value="ECO:0007669"/>
    <property type="project" value="TreeGrafter"/>
</dbReference>
<organism evidence="2 3">
    <name type="scientific">Aromia moschata</name>
    <dbReference type="NCBI Taxonomy" id="1265417"/>
    <lineage>
        <taxon>Eukaryota</taxon>
        <taxon>Metazoa</taxon>
        <taxon>Ecdysozoa</taxon>
        <taxon>Arthropoda</taxon>
        <taxon>Hexapoda</taxon>
        <taxon>Insecta</taxon>
        <taxon>Pterygota</taxon>
        <taxon>Neoptera</taxon>
        <taxon>Endopterygota</taxon>
        <taxon>Coleoptera</taxon>
        <taxon>Polyphaga</taxon>
        <taxon>Cucujiformia</taxon>
        <taxon>Chrysomeloidea</taxon>
        <taxon>Cerambycidae</taxon>
        <taxon>Cerambycinae</taxon>
        <taxon>Callichromatini</taxon>
        <taxon>Aromia</taxon>
    </lineage>
</organism>
<dbReference type="InterPro" id="IPR038911">
    <property type="entry name" value="SCLT1"/>
</dbReference>
<evidence type="ECO:0000256" key="1">
    <source>
        <dbReference type="SAM" id="Coils"/>
    </source>
</evidence>
<feature type="coiled-coil region" evidence="1">
    <location>
        <begin position="10"/>
        <end position="64"/>
    </location>
</feature>
<keyword evidence="3" id="KW-1185">Reference proteome</keyword>
<feature type="coiled-coil region" evidence="1">
    <location>
        <begin position="152"/>
        <end position="207"/>
    </location>
</feature>
<dbReference type="GO" id="GO:0045162">
    <property type="term" value="P:clustering of voltage-gated sodium channels"/>
    <property type="evidence" value="ECO:0007669"/>
    <property type="project" value="InterPro"/>
</dbReference>
<evidence type="ECO:0000313" key="2">
    <source>
        <dbReference type="EMBL" id="KAJ8952045.1"/>
    </source>
</evidence>
<dbReference type="PANTHER" id="PTHR35970:SF1">
    <property type="entry name" value="SODIUM CHANNEL AND CLATHRIN LINKER 1"/>
    <property type="match status" value="1"/>
</dbReference>
<name>A0AAV8YKI9_9CUCU</name>
<feature type="coiled-coil region" evidence="1">
    <location>
        <begin position="462"/>
        <end position="496"/>
    </location>
</feature>
<dbReference type="Proteomes" id="UP001162162">
    <property type="component" value="Unassembled WGS sequence"/>
</dbReference>
<dbReference type="PANTHER" id="PTHR35970">
    <property type="entry name" value="SODIUM CHANNEL AND CLATHRIN LINKER 1"/>
    <property type="match status" value="1"/>
</dbReference>
<accession>A0AAV8YKI9</accession>
<dbReference type="AlphaFoldDB" id="A0AAV8YKI9"/>